<sequence length="79" mass="8556">MPTEEQLKRDPVFGLDSRQSWITASFCGALLFLVLSTISVSGVFFYGVVEAFGVNREQASWPVTLSGSVLPLADRVCAS</sequence>
<dbReference type="EMBL" id="JABSTU010000002">
    <property type="protein sequence ID" value="KAH8037555.1"/>
    <property type="molecule type" value="Genomic_DNA"/>
</dbReference>
<comment type="caution">
    <text evidence="2">The sequence shown here is derived from an EMBL/GenBank/DDBJ whole genome shotgun (WGS) entry which is preliminary data.</text>
</comment>
<evidence type="ECO:0000256" key="1">
    <source>
        <dbReference type="SAM" id="Phobius"/>
    </source>
</evidence>
<keyword evidence="3" id="KW-1185">Reference proteome</keyword>
<name>A0A9J6ESR9_RHIMP</name>
<gene>
    <name evidence="2" type="ORF">HPB51_013345</name>
</gene>
<accession>A0A9J6ESR9</accession>
<organism evidence="2 3">
    <name type="scientific">Rhipicephalus microplus</name>
    <name type="common">Cattle tick</name>
    <name type="synonym">Boophilus microplus</name>
    <dbReference type="NCBI Taxonomy" id="6941"/>
    <lineage>
        <taxon>Eukaryota</taxon>
        <taxon>Metazoa</taxon>
        <taxon>Ecdysozoa</taxon>
        <taxon>Arthropoda</taxon>
        <taxon>Chelicerata</taxon>
        <taxon>Arachnida</taxon>
        <taxon>Acari</taxon>
        <taxon>Parasitiformes</taxon>
        <taxon>Ixodida</taxon>
        <taxon>Ixodoidea</taxon>
        <taxon>Ixodidae</taxon>
        <taxon>Rhipicephalinae</taxon>
        <taxon>Rhipicephalus</taxon>
        <taxon>Boophilus</taxon>
    </lineage>
</organism>
<evidence type="ECO:0008006" key="4">
    <source>
        <dbReference type="Google" id="ProtNLM"/>
    </source>
</evidence>
<proteinExistence type="predicted"/>
<evidence type="ECO:0000313" key="2">
    <source>
        <dbReference type="EMBL" id="KAH8037555.1"/>
    </source>
</evidence>
<protein>
    <recommendedName>
        <fullName evidence="4">Monocarboxylate transporter</fullName>
    </recommendedName>
</protein>
<keyword evidence="1" id="KW-0812">Transmembrane</keyword>
<dbReference type="VEuPathDB" id="VectorBase:LOC119179724"/>
<reference evidence="2" key="2">
    <citation type="submission" date="2021-09" db="EMBL/GenBank/DDBJ databases">
        <authorList>
            <person name="Jia N."/>
            <person name="Wang J."/>
            <person name="Shi W."/>
            <person name="Du L."/>
            <person name="Sun Y."/>
            <person name="Zhan W."/>
            <person name="Jiang J."/>
            <person name="Wang Q."/>
            <person name="Zhang B."/>
            <person name="Ji P."/>
            <person name="Sakyi L.B."/>
            <person name="Cui X."/>
            <person name="Yuan T."/>
            <person name="Jiang B."/>
            <person name="Yang W."/>
            <person name="Lam T.T.-Y."/>
            <person name="Chang Q."/>
            <person name="Ding S."/>
            <person name="Wang X."/>
            <person name="Zhu J."/>
            <person name="Ruan X."/>
            <person name="Zhao L."/>
            <person name="Wei J."/>
            <person name="Que T."/>
            <person name="Du C."/>
            <person name="Cheng J."/>
            <person name="Dai P."/>
            <person name="Han X."/>
            <person name="Huang E."/>
            <person name="Gao Y."/>
            <person name="Liu J."/>
            <person name="Shao H."/>
            <person name="Ye R."/>
            <person name="Li L."/>
            <person name="Wei W."/>
            <person name="Wang X."/>
            <person name="Wang C."/>
            <person name="Huo Q."/>
            <person name="Li W."/>
            <person name="Guo W."/>
            <person name="Chen H."/>
            <person name="Chen S."/>
            <person name="Zhou L."/>
            <person name="Zhou L."/>
            <person name="Ni X."/>
            <person name="Tian J."/>
            <person name="Zhou Y."/>
            <person name="Sheng Y."/>
            <person name="Liu T."/>
            <person name="Pan Y."/>
            <person name="Xia L."/>
            <person name="Li J."/>
            <person name="Zhao F."/>
            <person name="Cao W."/>
        </authorList>
    </citation>
    <scope>NUCLEOTIDE SEQUENCE</scope>
    <source>
        <strain evidence="2">Rmic-2018</strain>
        <tissue evidence="2">Larvae</tissue>
    </source>
</reference>
<feature type="transmembrane region" description="Helical" evidence="1">
    <location>
        <begin position="20"/>
        <end position="49"/>
    </location>
</feature>
<keyword evidence="1" id="KW-0472">Membrane</keyword>
<reference evidence="2" key="1">
    <citation type="journal article" date="2020" name="Cell">
        <title>Large-Scale Comparative Analyses of Tick Genomes Elucidate Their Genetic Diversity and Vector Capacities.</title>
        <authorList>
            <consortium name="Tick Genome and Microbiome Consortium (TIGMIC)"/>
            <person name="Jia N."/>
            <person name="Wang J."/>
            <person name="Shi W."/>
            <person name="Du L."/>
            <person name="Sun Y."/>
            <person name="Zhan W."/>
            <person name="Jiang J.F."/>
            <person name="Wang Q."/>
            <person name="Zhang B."/>
            <person name="Ji P."/>
            <person name="Bell-Sakyi L."/>
            <person name="Cui X.M."/>
            <person name="Yuan T.T."/>
            <person name="Jiang B.G."/>
            <person name="Yang W.F."/>
            <person name="Lam T.T."/>
            <person name="Chang Q.C."/>
            <person name="Ding S.J."/>
            <person name="Wang X.J."/>
            <person name="Zhu J.G."/>
            <person name="Ruan X.D."/>
            <person name="Zhao L."/>
            <person name="Wei J.T."/>
            <person name="Ye R.Z."/>
            <person name="Que T.C."/>
            <person name="Du C.H."/>
            <person name="Zhou Y.H."/>
            <person name="Cheng J.X."/>
            <person name="Dai P.F."/>
            <person name="Guo W.B."/>
            <person name="Han X.H."/>
            <person name="Huang E.J."/>
            <person name="Li L.F."/>
            <person name="Wei W."/>
            <person name="Gao Y.C."/>
            <person name="Liu J.Z."/>
            <person name="Shao H.Z."/>
            <person name="Wang X."/>
            <person name="Wang C.C."/>
            <person name="Yang T.C."/>
            <person name="Huo Q.B."/>
            <person name="Li W."/>
            <person name="Chen H.Y."/>
            <person name="Chen S.E."/>
            <person name="Zhou L.G."/>
            <person name="Ni X.B."/>
            <person name="Tian J.H."/>
            <person name="Sheng Y."/>
            <person name="Liu T."/>
            <person name="Pan Y.S."/>
            <person name="Xia L.Y."/>
            <person name="Li J."/>
            <person name="Zhao F."/>
            <person name="Cao W.C."/>
        </authorList>
    </citation>
    <scope>NUCLEOTIDE SEQUENCE</scope>
    <source>
        <strain evidence="2">Rmic-2018</strain>
    </source>
</reference>
<dbReference type="AlphaFoldDB" id="A0A9J6ESR9"/>
<evidence type="ECO:0000313" key="3">
    <source>
        <dbReference type="Proteomes" id="UP000821866"/>
    </source>
</evidence>
<keyword evidence="1" id="KW-1133">Transmembrane helix</keyword>
<dbReference type="Proteomes" id="UP000821866">
    <property type="component" value="Chromosome 10"/>
</dbReference>